<proteinExistence type="predicted"/>
<evidence type="ECO:0000256" key="1">
    <source>
        <dbReference type="SAM" id="MobiDB-lite"/>
    </source>
</evidence>
<protein>
    <submittedName>
        <fullName evidence="2">Uncharacterized protein</fullName>
    </submittedName>
</protein>
<dbReference type="Proteomes" id="UP000284706">
    <property type="component" value="Unassembled WGS sequence"/>
</dbReference>
<feature type="region of interest" description="Disordered" evidence="1">
    <location>
        <begin position="1"/>
        <end position="20"/>
    </location>
</feature>
<keyword evidence="3" id="KW-1185">Reference proteome</keyword>
<accession>A0A409VTS0</accession>
<sequence>MTRGKLSDEPKASQIGQQAHGNAIHAKVTFWTIPESGASNQAWTRYGQWLKHVFAWWPKKYGVPSDRSKKQELHRHFTFRRRKEKFKARRRRSICGLDEGRMV</sequence>
<dbReference type="AlphaFoldDB" id="A0A409VTS0"/>
<comment type="caution">
    <text evidence="2">The sequence shown here is derived from an EMBL/GenBank/DDBJ whole genome shotgun (WGS) entry which is preliminary data.</text>
</comment>
<gene>
    <name evidence="2" type="ORF">CVT26_001539</name>
</gene>
<dbReference type="InParanoid" id="A0A409VTS0"/>
<name>A0A409VTS0_9AGAR</name>
<organism evidence="2 3">
    <name type="scientific">Gymnopilus dilepis</name>
    <dbReference type="NCBI Taxonomy" id="231916"/>
    <lineage>
        <taxon>Eukaryota</taxon>
        <taxon>Fungi</taxon>
        <taxon>Dikarya</taxon>
        <taxon>Basidiomycota</taxon>
        <taxon>Agaricomycotina</taxon>
        <taxon>Agaricomycetes</taxon>
        <taxon>Agaricomycetidae</taxon>
        <taxon>Agaricales</taxon>
        <taxon>Agaricineae</taxon>
        <taxon>Hymenogastraceae</taxon>
        <taxon>Gymnopilus</taxon>
    </lineage>
</organism>
<evidence type="ECO:0000313" key="2">
    <source>
        <dbReference type="EMBL" id="PPQ69668.1"/>
    </source>
</evidence>
<reference evidence="2 3" key="1">
    <citation type="journal article" date="2018" name="Evol. Lett.">
        <title>Horizontal gene cluster transfer increased hallucinogenic mushroom diversity.</title>
        <authorList>
            <person name="Reynolds H.T."/>
            <person name="Vijayakumar V."/>
            <person name="Gluck-Thaler E."/>
            <person name="Korotkin H.B."/>
            <person name="Matheny P.B."/>
            <person name="Slot J.C."/>
        </authorList>
    </citation>
    <scope>NUCLEOTIDE SEQUENCE [LARGE SCALE GENOMIC DNA]</scope>
    <source>
        <strain evidence="2 3">SRW20</strain>
    </source>
</reference>
<feature type="compositionally biased region" description="Basic and acidic residues" evidence="1">
    <location>
        <begin position="1"/>
        <end position="11"/>
    </location>
</feature>
<evidence type="ECO:0000313" key="3">
    <source>
        <dbReference type="Proteomes" id="UP000284706"/>
    </source>
</evidence>
<dbReference type="EMBL" id="NHYE01005566">
    <property type="protein sequence ID" value="PPQ69668.1"/>
    <property type="molecule type" value="Genomic_DNA"/>
</dbReference>